<feature type="region of interest" description="Disordered" evidence="6">
    <location>
        <begin position="480"/>
        <end position="513"/>
    </location>
</feature>
<evidence type="ECO:0000259" key="7">
    <source>
        <dbReference type="PROSITE" id="PS51821"/>
    </source>
</evidence>
<evidence type="ECO:0000313" key="8">
    <source>
        <dbReference type="EMBL" id="KAK9784102.1"/>
    </source>
</evidence>
<evidence type="ECO:0000256" key="3">
    <source>
        <dbReference type="ARBA" id="ARBA00023015"/>
    </source>
</evidence>
<dbReference type="PANTHER" id="PTHR33572:SF18">
    <property type="entry name" value="SPORE DEVELOPMENT REGULATOR VOSA"/>
    <property type="match status" value="1"/>
</dbReference>
<gene>
    <name evidence="8" type="ORF">SCAR479_00661</name>
</gene>
<dbReference type="Gene3D" id="2.60.40.3960">
    <property type="entry name" value="Velvet domain"/>
    <property type="match status" value="1"/>
</dbReference>
<keyword evidence="5" id="KW-0539">Nucleus</keyword>
<sequence>MDSSWLDPSVAAQLTFGVLPDQTSQLQSPISGPSAQRSDSHWDVCAMSYQPQQGAGWAMTPNAYTRSDPLRTSQSSSSSRYDQYQLRVLQHPKDGKVAVGKEKDRKPLDPPPLVELAVDRGPDSSTYLQSECTESPRQRRRQSEAATNQANDPAGPYTMVLAYLEPASGKEVSEKDGKAIGSNLTGTTASSLHRVKNMENKDIAAFVFPDLAVKVEGSFRLRFVLMVMEENGMEVGTWLTITECYSDIFTVHSARSFPGMAESTSLTRMFADQGIRLRLRKDSRQLTTKKQNHSAAYRLAGKRPRETDNTAPDDDIPAAVHRRPIASPDRPYFEGQGYGEVSDSKRQRTASAGQGAYSLRHNLPTSLSFPYSGIGSMGAQQGAFLTTGESESPIYTSSYHTRDIFGSGMTPTGLPRSGSARLDPQIPSYQGDVFASPNNQAPADPYSYSNAPGDASALQQQNQPPMGYYHGSDAHLPTLNRSLLPGSAHLNTSPQANPQATHTPVSSTGSPVDPASYTHTGTHFSSGYMAQASGSFDQGTLRNHGISTPVTGNMSTDQTQSSFIQGHHMPVGEPFDYPKATHGT</sequence>
<keyword evidence="3" id="KW-0805">Transcription regulation</keyword>
<feature type="compositionally biased region" description="Basic and acidic residues" evidence="6">
    <location>
        <begin position="91"/>
        <end position="108"/>
    </location>
</feature>
<protein>
    <recommendedName>
        <fullName evidence="7">Velvet domain-containing protein</fullName>
    </recommendedName>
</protein>
<reference evidence="8 9" key="1">
    <citation type="submission" date="2024-02" db="EMBL/GenBank/DDBJ databases">
        <title>First draft genome assembly of two strains of Seiridium cardinale.</title>
        <authorList>
            <person name="Emiliani G."/>
            <person name="Scali E."/>
        </authorList>
    </citation>
    <scope>NUCLEOTIDE SEQUENCE [LARGE SCALE GENOMIC DNA]</scope>
    <source>
        <strain evidence="8 9">BM-138-000479</strain>
    </source>
</reference>
<dbReference type="Proteomes" id="UP001465668">
    <property type="component" value="Unassembled WGS sequence"/>
</dbReference>
<feature type="compositionally biased region" description="Basic and acidic residues" evidence="6">
    <location>
        <begin position="134"/>
        <end position="143"/>
    </location>
</feature>
<evidence type="ECO:0000256" key="1">
    <source>
        <dbReference type="ARBA" id="ARBA00004123"/>
    </source>
</evidence>
<feature type="compositionally biased region" description="Polar residues" evidence="6">
    <location>
        <begin position="489"/>
        <end position="510"/>
    </location>
</feature>
<feature type="region of interest" description="Disordered" evidence="6">
    <location>
        <begin position="55"/>
        <end position="155"/>
    </location>
</feature>
<evidence type="ECO:0000256" key="5">
    <source>
        <dbReference type="ARBA" id="ARBA00023242"/>
    </source>
</evidence>
<feature type="region of interest" description="Disordered" evidence="6">
    <location>
        <begin position="284"/>
        <end position="357"/>
    </location>
</feature>
<evidence type="ECO:0000256" key="2">
    <source>
        <dbReference type="ARBA" id="ARBA00022969"/>
    </source>
</evidence>
<evidence type="ECO:0000256" key="6">
    <source>
        <dbReference type="SAM" id="MobiDB-lite"/>
    </source>
</evidence>
<comment type="caution">
    <text evidence="8">The sequence shown here is derived from an EMBL/GenBank/DDBJ whole genome shotgun (WGS) entry which is preliminary data.</text>
</comment>
<keyword evidence="2" id="KW-0749">Sporulation</keyword>
<proteinExistence type="predicted"/>
<evidence type="ECO:0000256" key="4">
    <source>
        <dbReference type="ARBA" id="ARBA00023163"/>
    </source>
</evidence>
<dbReference type="Pfam" id="PF11754">
    <property type="entry name" value="Velvet"/>
    <property type="match status" value="2"/>
</dbReference>
<feature type="compositionally biased region" description="Polar residues" evidence="6">
    <location>
        <begin position="21"/>
        <end position="37"/>
    </location>
</feature>
<comment type="subcellular location">
    <subcellularLocation>
        <location evidence="1">Nucleus</location>
    </subcellularLocation>
</comment>
<feature type="compositionally biased region" description="Polar residues" evidence="6">
    <location>
        <begin position="123"/>
        <end position="133"/>
    </location>
</feature>
<feature type="compositionally biased region" description="Low complexity" evidence="6">
    <location>
        <begin position="66"/>
        <end position="87"/>
    </location>
</feature>
<keyword evidence="9" id="KW-1185">Reference proteome</keyword>
<dbReference type="EMBL" id="JARVKM010000001">
    <property type="protein sequence ID" value="KAK9784102.1"/>
    <property type="molecule type" value="Genomic_DNA"/>
</dbReference>
<accession>A0ABR2YAL5</accession>
<dbReference type="PANTHER" id="PTHR33572">
    <property type="entry name" value="SPORE DEVELOPMENT REGULATOR VOSA"/>
    <property type="match status" value="1"/>
</dbReference>
<dbReference type="InterPro" id="IPR037525">
    <property type="entry name" value="Velvet_dom"/>
</dbReference>
<evidence type="ECO:0000313" key="9">
    <source>
        <dbReference type="Proteomes" id="UP001465668"/>
    </source>
</evidence>
<dbReference type="InterPro" id="IPR038491">
    <property type="entry name" value="Velvet_dom_sf"/>
</dbReference>
<organism evidence="8 9">
    <name type="scientific">Seiridium cardinale</name>
    <dbReference type="NCBI Taxonomy" id="138064"/>
    <lineage>
        <taxon>Eukaryota</taxon>
        <taxon>Fungi</taxon>
        <taxon>Dikarya</taxon>
        <taxon>Ascomycota</taxon>
        <taxon>Pezizomycotina</taxon>
        <taxon>Sordariomycetes</taxon>
        <taxon>Xylariomycetidae</taxon>
        <taxon>Amphisphaeriales</taxon>
        <taxon>Sporocadaceae</taxon>
        <taxon>Seiridium</taxon>
    </lineage>
</organism>
<name>A0ABR2YAL5_9PEZI</name>
<keyword evidence="4" id="KW-0804">Transcription</keyword>
<feature type="region of interest" description="Disordered" evidence="6">
    <location>
        <begin position="21"/>
        <end position="42"/>
    </location>
</feature>
<dbReference type="InterPro" id="IPR021740">
    <property type="entry name" value="Velvet"/>
</dbReference>
<feature type="domain" description="Velvet" evidence="7">
    <location>
        <begin position="76"/>
        <end position="280"/>
    </location>
</feature>
<dbReference type="PROSITE" id="PS51821">
    <property type="entry name" value="VELVET"/>
    <property type="match status" value="1"/>
</dbReference>